<proteinExistence type="predicted"/>
<protein>
    <submittedName>
        <fullName evidence="1">Uncharacterized protein</fullName>
    </submittedName>
</protein>
<reference evidence="1 2" key="1">
    <citation type="submission" date="2018-06" db="EMBL/GenBank/DDBJ databases">
        <title>Genomic Encyclopedia of Archaeal and Bacterial Type Strains, Phase II (KMG-II): from individual species to whole genera.</title>
        <authorList>
            <person name="Goeker M."/>
        </authorList>
    </citation>
    <scope>NUCLEOTIDE SEQUENCE [LARGE SCALE GENOMIC DNA]</scope>
    <source>
        <strain evidence="1 2">KACC 16626</strain>
    </source>
</reference>
<dbReference type="AlphaFoldDB" id="A0A318TRP8"/>
<dbReference type="RefSeq" id="WP_107937052.1">
    <property type="nucleotide sequence ID" value="NZ_CP085009.1"/>
</dbReference>
<dbReference type="OrthoDB" id="2725735at2"/>
<dbReference type="EMBL" id="QJTJ01000016">
    <property type="protein sequence ID" value="PYF05708.1"/>
    <property type="molecule type" value="Genomic_DNA"/>
</dbReference>
<evidence type="ECO:0000313" key="1">
    <source>
        <dbReference type="EMBL" id="PYF05708.1"/>
    </source>
</evidence>
<sequence length="464" mass="55749">MLKIKHIEFIKTVYDESLSHNIFSIANIQFSNYPPINGALLYWKKNTSRSDFTPEGDFKFFYDMSNITYYASVKFPKNIKLTRDQRQELAYILLDERGSIGTYSLKTDPSRKRKFRPQKALEKLNFPMGFDLKSIPSYVGPIIDEIDLSQLIKDNGNMSEKFVHDYCFWRYNLVKLHPSEFEKFLDYVDFAYICYACDQLTEEYLIEHIDKVDVSTLQYNYPVLSRLSASFKNYIVDELRRQNLKINDHFEEEVELFIEDETYFSEYSTIHLLDEYEVEEEEEKQEYHFFEFDRGQYKWPGSEHMVKGIPSLASQIYDDMGYKKRTNKEMDAHFEQYSELQIQLMSAVLEPHWLHRYRNKIDWQIVCKYNEHLTDDFLVSHAQFIDFEALGNNLWCELSVGFIKKYLKHFNHHQPIPIIIRHLTEELYMSYKDMIQVNSDLLFQYYDAVGNYDEYERLLELLKE</sequence>
<accession>A0A318TRP8</accession>
<keyword evidence="2" id="KW-1185">Reference proteome</keyword>
<gene>
    <name evidence="1" type="ORF">BJ095_11656</name>
</gene>
<dbReference type="Proteomes" id="UP000247416">
    <property type="component" value="Unassembled WGS sequence"/>
</dbReference>
<name>A0A318TRP8_9BACL</name>
<evidence type="ECO:0000313" key="2">
    <source>
        <dbReference type="Proteomes" id="UP000247416"/>
    </source>
</evidence>
<comment type="caution">
    <text evidence="1">The sequence shown here is derived from an EMBL/GenBank/DDBJ whole genome shotgun (WGS) entry which is preliminary data.</text>
</comment>
<organism evidence="1 2">
    <name type="scientific">Ureibacillus chungkukjangi</name>
    <dbReference type="NCBI Taxonomy" id="1202712"/>
    <lineage>
        <taxon>Bacteria</taxon>
        <taxon>Bacillati</taxon>
        <taxon>Bacillota</taxon>
        <taxon>Bacilli</taxon>
        <taxon>Bacillales</taxon>
        <taxon>Caryophanaceae</taxon>
        <taxon>Ureibacillus</taxon>
    </lineage>
</organism>